<accession>A0ABS5KQH8</accession>
<comment type="caution">
    <text evidence="2">The sequence shown here is derived from an EMBL/GenBank/DDBJ whole genome shotgun (WGS) entry which is preliminary data.</text>
</comment>
<dbReference type="EMBL" id="JAAFYZ010000046">
    <property type="protein sequence ID" value="MBS2548300.1"/>
    <property type="molecule type" value="Genomic_DNA"/>
</dbReference>
<keyword evidence="2" id="KW-0418">Kinase</keyword>
<keyword evidence="3" id="KW-1185">Reference proteome</keyword>
<evidence type="ECO:0000313" key="3">
    <source>
        <dbReference type="Proteomes" id="UP000730482"/>
    </source>
</evidence>
<proteinExistence type="predicted"/>
<evidence type="ECO:0000256" key="1">
    <source>
        <dbReference type="SAM" id="MobiDB-lite"/>
    </source>
</evidence>
<keyword evidence="2" id="KW-0808">Transferase</keyword>
<name>A0ABS5KQH8_9ACTN</name>
<gene>
    <name evidence="2" type="ORF">KGQ19_15655</name>
</gene>
<dbReference type="Proteomes" id="UP000730482">
    <property type="component" value="Unassembled WGS sequence"/>
</dbReference>
<sequence length="76" mass="8127">MTSRVRAEKSSTPSAMEADADVDAERERIAGGLNDEVIHSIFAASLHLHGALALGSSDQVHDRVQACDGRKFGHRA</sequence>
<feature type="region of interest" description="Disordered" evidence="1">
    <location>
        <begin position="1"/>
        <end position="22"/>
    </location>
</feature>
<dbReference type="GO" id="GO:0016301">
    <property type="term" value="F:kinase activity"/>
    <property type="evidence" value="ECO:0007669"/>
    <property type="project" value="UniProtKB-KW"/>
</dbReference>
<organism evidence="2 3">
    <name type="scientific">Catenulispora pinistramenti</name>
    <dbReference type="NCBI Taxonomy" id="2705254"/>
    <lineage>
        <taxon>Bacteria</taxon>
        <taxon>Bacillati</taxon>
        <taxon>Actinomycetota</taxon>
        <taxon>Actinomycetes</taxon>
        <taxon>Catenulisporales</taxon>
        <taxon>Catenulisporaceae</taxon>
        <taxon>Catenulispora</taxon>
    </lineage>
</organism>
<evidence type="ECO:0000313" key="2">
    <source>
        <dbReference type="EMBL" id="MBS2548300.1"/>
    </source>
</evidence>
<dbReference type="Gene3D" id="1.20.5.1930">
    <property type="match status" value="1"/>
</dbReference>
<protein>
    <submittedName>
        <fullName evidence="2">Histidine kinase dimerization/phosphoacceptor domain-containing protein</fullName>
    </submittedName>
</protein>
<dbReference type="RefSeq" id="WP_212009875.1">
    <property type="nucleotide sequence ID" value="NZ_JAAFYZ010000046.1"/>
</dbReference>
<reference evidence="2 3" key="1">
    <citation type="submission" date="2020-02" db="EMBL/GenBank/DDBJ databases">
        <title>Acidophilic actinobacteria isolated from forest soil.</title>
        <authorList>
            <person name="Golinska P."/>
        </authorList>
    </citation>
    <scope>NUCLEOTIDE SEQUENCE [LARGE SCALE GENOMIC DNA]</scope>
    <source>
        <strain evidence="2 3">NL8</strain>
    </source>
</reference>